<dbReference type="EMBL" id="JAKHSK010000009">
    <property type="protein sequence ID" value="MCL6218221.1"/>
    <property type="molecule type" value="Genomic_DNA"/>
</dbReference>
<dbReference type="Gene3D" id="3.40.1110.10">
    <property type="entry name" value="Calcium-transporting ATPase, cytoplasmic domain N"/>
    <property type="match status" value="1"/>
</dbReference>
<comment type="caution">
    <text evidence="2">The sequence shown here is derived from an EMBL/GenBank/DDBJ whole genome shotgun (WGS) entry which is preliminary data.</text>
</comment>
<evidence type="ECO:0000256" key="1">
    <source>
        <dbReference type="ARBA" id="ARBA00022967"/>
    </source>
</evidence>
<name>A0A9X2CJV2_9FLAO</name>
<dbReference type="GO" id="GO:0000166">
    <property type="term" value="F:nucleotide binding"/>
    <property type="evidence" value="ECO:0007669"/>
    <property type="project" value="InterPro"/>
</dbReference>
<dbReference type="GO" id="GO:0005507">
    <property type="term" value="F:copper ion binding"/>
    <property type="evidence" value="ECO:0007669"/>
    <property type="project" value="TreeGrafter"/>
</dbReference>
<dbReference type="GO" id="GO:0016020">
    <property type="term" value="C:membrane"/>
    <property type="evidence" value="ECO:0007669"/>
    <property type="project" value="TreeGrafter"/>
</dbReference>
<sequence>MAIKKHISEIADSAYKSDLSFDVITFECAVPDKKNVTAFTAALQSHSTHPIASSVLKFLSPIILSDYKVEKFEEIPGHGIKGFVNGHEVIIGNIAWMKSYDFYYDESLDHVNEKVVIVMIDDRYTGCFFITETTA</sequence>
<keyword evidence="3" id="KW-1185">Reference proteome</keyword>
<dbReference type="PANTHER" id="PTHR43520:SF8">
    <property type="entry name" value="P-TYPE CU(+) TRANSPORTER"/>
    <property type="match status" value="1"/>
</dbReference>
<reference evidence="2" key="1">
    <citation type="submission" date="2022-01" db="EMBL/GenBank/DDBJ databases">
        <title>Genome sequencing of Zunongwangia sp. M21534 genome.</title>
        <authorList>
            <person name="Chen Y."/>
            <person name="Dong C."/>
            <person name="Shao Z."/>
        </authorList>
    </citation>
    <scope>NUCLEOTIDE SEQUENCE</scope>
    <source>
        <strain evidence="2">MCCC M21534</strain>
    </source>
</reference>
<accession>A0A9X2CJV2</accession>
<dbReference type="InterPro" id="IPR023299">
    <property type="entry name" value="ATPase_P-typ_cyto_dom_N"/>
</dbReference>
<gene>
    <name evidence="2" type="ORF">L1967_07925</name>
</gene>
<keyword evidence="1" id="KW-1278">Translocase</keyword>
<dbReference type="AlphaFoldDB" id="A0A9X2CJV2"/>
<dbReference type="Proteomes" id="UP001139521">
    <property type="component" value="Unassembled WGS sequence"/>
</dbReference>
<dbReference type="GO" id="GO:0055070">
    <property type="term" value="P:copper ion homeostasis"/>
    <property type="evidence" value="ECO:0007669"/>
    <property type="project" value="TreeGrafter"/>
</dbReference>
<dbReference type="RefSeq" id="WP_249601184.1">
    <property type="nucleotide sequence ID" value="NZ_JAKHSK010000009.1"/>
</dbReference>
<evidence type="ECO:0000313" key="3">
    <source>
        <dbReference type="Proteomes" id="UP001139521"/>
    </source>
</evidence>
<proteinExistence type="predicted"/>
<evidence type="ECO:0000313" key="2">
    <source>
        <dbReference type="EMBL" id="MCL6218221.1"/>
    </source>
</evidence>
<organism evidence="2 3">
    <name type="scientific">Zunongwangia pacifica</name>
    <dbReference type="NCBI Taxonomy" id="2911062"/>
    <lineage>
        <taxon>Bacteria</taxon>
        <taxon>Pseudomonadati</taxon>
        <taxon>Bacteroidota</taxon>
        <taxon>Flavobacteriia</taxon>
        <taxon>Flavobacteriales</taxon>
        <taxon>Flavobacteriaceae</taxon>
        <taxon>Zunongwangia</taxon>
    </lineage>
</organism>
<dbReference type="SUPFAM" id="SSF81660">
    <property type="entry name" value="Metal cation-transporting ATPase, ATP-binding domain N"/>
    <property type="match status" value="1"/>
</dbReference>
<protein>
    <submittedName>
        <fullName evidence="2">Uncharacterized protein</fullName>
    </submittedName>
</protein>
<dbReference type="GO" id="GO:0043682">
    <property type="term" value="F:P-type divalent copper transporter activity"/>
    <property type="evidence" value="ECO:0007669"/>
    <property type="project" value="TreeGrafter"/>
</dbReference>
<dbReference type="PANTHER" id="PTHR43520">
    <property type="entry name" value="ATP7, ISOFORM B"/>
    <property type="match status" value="1"/>
</dbReference>